<protein>
    <recommendedName>
        <fullName evidence="5">DUF262 domain-containing protein</fullName>
    </recommendedName>
</protein>
<organism evidence="3 4">
    <name type="scientific">Glutamicibacter soli</name>
    <dbReference type="NCBI Taxonomy" id="453836"/>
    <lineage>
        <taxon>Bacteria</taxon>
        <taxon>Bacillati</taxon>
        <taxon>Actinomycetota</taxon>
        <taxon>Actinomycetes</taxon>
        <taxon>Micrococcales</taxon>
        <taxon>Micrococcaceae</taxon>
        <taxon>Glutamicibacter</taxon>
    </lineage>
</organism>
<reference evidence="3 4" key="1">
    <citation type="submission" date="2018-01" db="EMBL/GenBank/DDBJ databases">
        <title>Glutamicibacter soli strain NHPC-3 Whole genome sequence and assembly.</title>
        <authorList>
            <person name="Choudhury P."/>
            <person name="Gupta D."/>
            <person name="Sengupta K."/>
            <person name="Jawed A."/>
            <person name="Sultana N."/>
            <person name="Saha P."/>
        </authorList>
    </citation>
    <scope>NUCLEOTIDE SEQUENCE [LARGE SCALE GENOMIC DNA]</scope>
    <source>
        <strain evidence="3 4">NHPC-3</strain>
    </source>
</reference>
<evidence type="ECO:0000313" key="4">
    <source>
        <dbReference type="Proteomes" id="UP000252167"/>
    </source>
</evidence>
<name>A0A365YEI8_9MICC</name>
<accession>A0A365YEI8</accession>
<evidence type="ECO:0000259" key="2">
    <source>
        <dbReference type="Pfam" id="PF07510"/>
    </source>
</evidence>
<dbReference type="Pfam" id="PF03235">
    <property type="entry name" value="GmrSD_N"/>
    <property type="match status" value="1"/>
</dbReference>
<dbReference type="EMBL" id="POAF01000005">
    <property type="protein sequence ID" value="RBM00443.1"/>
    <property type="molecule type" value="Genomic_DNA"/>
</dbReference>
<dbReference type="Pfam" id="PF07510">
    <property type="entry name" value="GmrSD_C"/>
    <property type="match status" value="1"/>
</dbReference>
<dbReference type="Proteomes" id="UP000252167">
    <property type="component" value="Unassembled WGS sequence"/>
</dbReference>
<evidence type="ECO:0000259" key="1">
    <source>
        <dbReference type="Pfam" id="PF03235"/>
    </source>
</evidence>
<evidence type="ECO:0008006" key="5">
    <source>
        <dbReference type="Google" id="ProtNLM"/>
    </source>
</evidence>
<dbReference type="InterPro" id="IPR011089">
    <property type="entry name" value="GmrSD_C"/>
</dbReference>
<keyword evidence="4" id="KW-1185">Reference proteome</keyword>
<proteinExistence type="predicted"/>
<dbReference type="PANTHER" id="PTHR35149:SF1">
    <property type="entry name" value="DUF5655 DOMAIN-CONTAINING PROTEIN"/>
    <property type="match status" value="1"/>
</dbReference>
<dbReference type="PANTHER" id="PTHR35149">
    <property type="entry name" value="SLL5132 PROTEIN"/>
    <property type="match status" value="1"/>
</dbReference>
<sequence length="642" mass="74771">MSRHCRRIGQVHCLDRREKNMETHTRSPRELFEGKEHYEIPAFQRPYVWNEEDQWAPLWDDVKRVAEFYVESKLKDEDAEPEVQHFMGAVVYESKKPVAGDVTRHDVIDGQQRMTTIQILLDAVHEVVQRREHSDLAESLEELIVNGSPRFKGKRERFKLWPSQADRRAFEIAMDPVEGRSFEHRIVNAHRFFLTEAERWISGNPDEDGETPPGEESLRVEALSSTLQDRLILVAIDLTGHDDSQLIFETLNDRGTALLKADLIKNWIFRRGEQIKADVIRWADDIWAEFDGDLWRAETRQGRLTRSKIDIFLHYWLTMRQQDEFKADQVFRAFTEYADPYMKTPSDAEQFLNELRKDAETFEKFSILEKDTPEGRFYSRVIVNLDMAATTPVFLWLLSANHGIPADQRRIGLEALESWAIRRMLLRLTSKDMNKFAIVMLKMLESCEKHEVGAKLAEFLASQVAETRRWPSASEMKRDLPGRRVYGFIRQDRLRVIFSAIEQDLRLKNSKYEAVTLPEKLEIEHIMPQGWRSHWDPEPKLDAERSQNRDMYVNSIGNLTLVTKSLNGSLSNRPWLDIDAEGLVEGGAPGAGKRKLLDSYSLLILNKEILTSHPSGWSETDIWERSELLISRICEIWPRPGE</sequence>
<comment type="caution">
    <text evidence="3">The sequence shown here is derived from an EMBL/GenBank/DDBJ whole genome shotgun (WGS) entry which is preliminary data.</text>
</comment>
<dbReference type="AlphaFoldDB" id="A0A365YEI8"/>
<dbReference type="InterPro" id="IPR004919">
    <property type="entry name" value="GmrSD_N"/>
</dbReference>
<feature type="domain" description="GmrSD restriction endonucleases N-terminal" evidence="1">
    <location>
        <begin position="30"/>
        <end position="269"/>
    </location>
</feature>
<feature type="domain" description="GmrSD restriction endonucleases C-terminal" evidence="2">
    <location>
        <begin position="470"/>
        <end position="630"/>
    </location>
</feature>
<evidence type="ECO:0000313" key="3">
    <source>
        <dbReference type="EMBL" id="RBM00443.1"/>
    </source>
</evidence>
<gene>
    <name evidence="3" type="ORF">C1H84_10840</name>
</gene>